<evidence type="ECO:0000256" key="1">
    <source>
        <dbReference type="ARBA" id="ARBA00004241"/>
    </source>
</evidence>
<dbReference type="InterPro" id="IPR053468">
    <property type="entry name" value="ComGE-like"/>
</dbReference>
<dbReference type="RefSeq" id="WP_148957326.1">
    <property type="nucleotide sequence ID" value="NZ_CM125431.1"/>
</dbReference>
<dbReference type="STRING" id="1925020.BTA30_13605"/>
<evidence type="ECO:0000256" key="2">
    <source>
        <dbReference type="ARBA" id="ARBA00023287"/>
    </source>
</evidence>
<dbReference type="NCBIfam" id="NF041013">
    <property type="entry name" value="T4P_ComGE"/>
    <property type="match status" value="1"/>
</dbReference>
<comment type="subcellular location">
    <subcellularLocation>
        <location evidence="1">Cell surface</location>
    </subcellularLocation>
</comment>
<comment type="caution">
    <text evidence="4">The sequence shown here is derived from an EMBL/GenBank/DDBJ whole genome shotgun (WGS) entry which is preliminary data.</text>
</comment>
<protein>
    <submittedName>
        <fullName evidence="4">Type II secretion system protein</fullName>
    </submittedName>
</protein>
<evidence type="ECO:0000313" key="4">
    <source>
        <dbReference type="EMBL" id="KAA6451466.1"/>
    </source>
</evidence>
<keyword evidence="2" id="KW-0178">Competence</keyword>
<organism evidence="4 5">
    <name type="scientific">Bacillus swezeyi</name>
    <dbReference type="NCBI Taxonomy" id="1925020"/>
    <lineage>
        <taxon>Bacteria</taxon>
        <taxon>Bacillati</taxon>
        <taxon>Bacillota</taxon>
        <taxon>Bacilli</taxon>
        <taxon>Bacillales</taxon>
        <taxon>Bacillaceae</taxon>
        <taxon>Bacillus</taxon>
    </lineage>
</organism>
<keyword evidence="3" id="KW-1133">Transmembrane helix</keyword>
<dbReference type="EMBL" id="QSND01000002">
    <property type="protein sequence ID" value="KAA6451466.1"/>
    <property type="molecule type" value="Genomic_DNA"/>
</dbReference>
<reference evidence="4 5" key="1">
    <citation type="submission" date="2018-08" db="EMBL/GenBank/DDBJ databases">
        <title>Bacillus phenotypic plasticity.</title>
        <authorList>
            <person name="Hurtado E."/>
        </authorList>
    </citation>
    <scope>NUCLEOTIDE SEQUENCE [LARGE SCALE GENOMIC DNA]</scope>
    <source>
        <strain evidence="4 5">427</strain>
    </source>
</reference>
<dbReference type="GO" id="GO:0030420">
    <property type="term" value="P:establishment of competence for transformation"/>
    <property type="evidence" value="ECO:0007669"/>
    <property type="project" value="UniProtKB-KW"/>
</dbReference>
<proteinExistence type="predicted"/>
<dbReference type="PROSITE" id="PS00409">
    <property type="entry name" value="PROKAR_NTER_METHYL"/>
    <property type="match status" value="1"/>
</dbReference>
<keyword evidence="3" id="KW-0472">Membrane</keyword>
<sequence length="115" mass="13413">MFKRNKGFTTIETVSALGIWTMITVLFIPMFHQFALKNEMARKEEEAYRLLDEQISRYTLTGSFQPQDTVVYQGTAYYIEWKEKGDDYKVCISIKPGKEQKHCLSILQTKGLYPS</sequence>
<dbReference type="Proteomes" id="UP000324326">
    <property type="component" value="Unassembled WGS sequence"/>
</dbReference>
<dbReference type="AlphaFoldDB" id="A0A5M8RWC8"/>
<gene>
    <name evidence="4" type="ORF">DX927_11955</name>
</gene>
<evidence type="ECO:0000313" key="5">
    <source>
        <dbReference type="Proteomes" id="UP000324326"/>
    </source>
</evidence>
<dbReference type="InterPro" id="IPR012902">
    <property type="entry name" value="N_methyl_site"/>
</dbReference>
<feature type="transmembrane region" description="Helical" evidence="3">
    <location>
        <begin position="14"/>
        <end position="36"/>
    </location>
</feature>
<accession>A0A5M8RWC8</accession>
<dbReference type="GO" id="GO:0009986">
    <property type="term" value="C:cell surface"/>
    <property type="evidence" value="ECO:0007669"/>
    <property type="project" value="UniProtKB-SubCell"/>
</dbReference>
<evidence type="ECO:0000256" key="3">
    <source>
        <dbReference type="SAM" id="Phobius"/>
    </source>
</evidence>
<name>A0A5M8RWC8_9BACI</name>
<keyword evidence="3" id="KW-0812">Transmembrane</keyword>